<keyword evidence="3 6" id="KW-0812">Transmembrane</keyword>
<name>A0ABQ8FZT2_9PEZI</name>
<dbReference type="PANTHER" id="PTHR23506">
    <property type="entry name" value="GH10249P"/>
    <property type="match status" value="1"/>
</dbReference>
<comment type="caution">
    <text evidence="8">The sequence shown here is derived from an EMBL/GenBank/DDBJ whole genome shotgun (WGS) entry which is preliminary data.</text>
</comment>
<evidence type="ECO:0000256" key="4">
    <source>
        <dbReference type="ARBA" id="ARBA00022989"/>
    </source>
</evidence>
<feature type="transmembrane region" description="Helical" evidence="6">
    <location>
        <begin position="78"/>
        <end position="98"/>
    </location>
</feature>
<protein>
    <submittedName>
        <fullName evidence="8">Major facilitator superfamily domain-containing protein</fullName>
    </submittedName>
</protein>
<feature type="transmembrane region" description="Helical" evidence="6">
    <location>
        <begin position="428"/>
        <end position="451"/>
    </location>
</feature>
<feature type="transmembrane region" description="Helical" evidence="6">
    <location>
        <begin position="335"/>
        <end position="356"/>
    </location>
</feature>
<feature type="transmembrane region" description="Helical" evidence="6">
    <location>
        <begin position="35"/>
        <end position="58"/>
    </location>
</feature>
<comment type="subcellular location">
    <subcellularLocation>
        <location evidence="1">Membrane</location>
        <topology evidence="1">Multi-pass membrane protein</topology>
    </subcellularLocation>
</comment>
<dbReference type="InterPro" id="IPR050930">
    <property type="entry name" value="MFS_Vesicular_Transporter"/>
</dbReference>
<organism evidence="8 9">
    <name type="scientific">Macrophomina phaseolina</name>
    <dbReference type="NCBI Taxonomy" id="35725"/>
    <lineage>
        <taxon>Eukaryota</taxon>
        <taxon>Fungi</taxon>
        <taxon>Dikarya</taxon>
        <taxon>Ascomycota</taxon>
        <taxon>Pezizomycotina</taxon>
        <taxon>Dothideomycetes</taxon>
        <taxon>Dothideomycetes incertae sedis</taxon>
        <taxon>Botryosphaeriales</taxon>
        <taxon>Botryosphaeriaceae</taxon>
        <taxon>Macrophomina</taxon>
    </lineage>
</organism>
<keyword evidence="5 6" id="KW-0472">Membrane</keyword>
<feature type="transmembrane region" description="Helical" evidence="6">
    <location>
        <begin position="471"/>
        <end position="490"/>
    </location>
</feature>
<evidence type="ECO:0000259" key="7">
    <source>
        <dbReference type="PROSITE" id="PS50850"/>
    </source>
</evidence>
<dbReference type="CDD" id="cd17325">
    <property type="entry name" value="MFS_MdtG_SLC18_like"/>
    <property type="match status" value="1"/>
</dbReference>
<proteinExistence type="predicted"/>
<feature type="transmembrane region" description="Helical" evidence="6">
    <location>
        <begin position="196"/>
        <end position="216"/>
    </location>
</feature>
<dbReference type="SUPFAM" id="SSF103473">
    <property type="entry name" value="MFS general substrate transporter"/>
    <property type="match status" value="1"/>
</dbReference>
<evidence type="ECO:0000256" key="3">
    <source>
        <dbReference type="ARBA" id="ARBA00022692"/>
    </source>
</evidence>
<reference evidence="8 9" key="1">
    <citation type="journal article" date="2021" name="Nat. Commun.">
        <title>Genetic determinants of endophytism in the Arabidopsis root mycobiome.</title>
        <authorList>
            <person name="Mesny F."/>
            <person name="Miyauchi S."/>
            <person name="Thiergart T."/>
            <person name="Pickel B."/>
            <person name="Atanasova L."/>
            <person name="Karlsson M."/>
            <person name="Huettel B."/>
            <person name="Barry K.W."/>
            <person name="Haridas S."/>
            <person name="Chen C."/>
            <person name="Bauer D."/>
            <person name="Andreopoulos W."/>
            <person name="Pangilinan J."/>
            <person name="LaButti K."/>
            <person name="Riley R."/>
            <person name="Lipzen A."/>
            <person name="Clum A."/>
            <person name="Drula E."/>
            <person name="Henrissat B."/>
            <person name="Kohler A."/>
            <person name="Grigoriev I.V."/>
            <person name="Martin F.M."/>
            <person name="Hacquard S."/>
        </authorList>
    </citation>
    <scope>NUCLEOTIDE SEQUENCE [LARGE SCALE GENOMIC DNA]</scope>
    <source>
        <strain evidence="8 9">MPI-SDFR-AT-0080</strain>
    </source>
</reference>
<keyword evidence="2" id="KW-0813">Transport</keyword>
<feature type="transmembrane region" description="Helical" evidence="6">
    <location>
        <begin position="134"/>
        <end position="156"/>
    </location>
</feature>
<feature type="transmembrane region" description="Helical" evidence="6">
    <location>
        <begin position="110"/>
        <end position="128"/>
    </location>
</feature>
<evidence type="ECO:0000256" key="5">
    <source>
        <dbReference type="ARBA" id="ARBA00023136"/>
    </source>
</evidence>
<keyword evidence="9" id="KW-1185">Reference proteome</keyword>
<evidence type="ECO:0000313" key="8">
    <source>
        <dbReference type="EMBL" id="KAH7038883.1"/>
    </source>
</evidence>
<dbReference type="PANTHER" id="PTHR23506:SF37">
    <property type="entry name" value="MAJOR FACILITATOR SUPERFAMILY (MFS) PROFILE DOMAIN-CONTAINING PROTEIN"/>
    <property type="match status" value="1"/>
</dbReference>
<gene>
    <name evidence="8" type="ORF">B0J12DRAFT_703034</name>
</gene>
<evidence type="ECO:0000256" key="6">
    <source>
        <dbReference type="SAM" id="Phobius"/>
    </source>
</evidence>
<dbReference type="Pfam" id="PF07690">
    <property type="entry name" value="MFS_1"/>
    <property type="match status" value="1"/>
</dbReference>
<keyword evidence="4 6" id="KW-1133">Transmembrane helix</keyword>
<accession>A0ABQ8FZT2</accession>
<dbReference type="InterPro" id="IPR036259">
    <property type="entry name" value="MFS_trans_sf"/>
</dbReference>
<dbReference type="InterPro" id="IPR020846">
    <property type="entry name" value="MFS_dom"/>
</dbReference>
<dbReference type="EMBL" id="JAGTJR010000032">
    <property type="protein sequence ID" value="KAH7038883.1"/>
    <property type="molecule type" value="Genomic_DNA"/>
</dbReference>
<evidence type="ECO:0000256" key="2">
    <source>
        <dbReference type="ARBA" id="ARBA00022448"/>
    </source>
</evidence>
<sequence>MAPSSYLWHKLITTLQIAPDYSVPPAGLAWRSNSFFIIATVAVGLFSDLFLYGLIVPILPFMLDDRIGIPESGVQPYVSGLLTAYAAASVLFSPVAGVLADRVSTRQAPFLLGLLSLLAATVILFLARSMPVLLIARVLQGIAAAVVWTIGLALCLETVGSDKLGRTIGSIFSFISVGNLAAPVLGGVLYEKAGYPGVFGIGFAVLAVDFIMRLLVIEKKVAARYATKDPTSGDLDQHLRHERSHANGSAEANEETEETPLLSKKEQDYYRIAPNQPAIARRIKLLPCLKHPGLVTAFLISGIQAFLLGAFDAVASQTIPTVAEQYYSFSSLKSGLLFLPLSVSDFLLGPLFGWAVDRFGTKPVATAAYLYLVPVLILLRLPRPCPSSPSSLSLLASIYPADTPSTASLKTLAACGSQTREIAIWSSLLFLAGIGLAGTSAPSIVEAGTIVKSFHERNPDFFGQDGPYAQLYGVSSMVFSAGLTVGPLVAGGLKERIGYGNMNAVIAVVSAVTGIAAFVWIGGRARLRDVRNMGRLSWWRGEDAR</sequence>
<feature type="transmembrane region" description="Helical" evidence="6">
    <location>
        <begin position="294"/>
        <end position="315"/>
    </location>
</feature>
<dbReference type="PROSITE" id="PS50850">
    <property type="entry name" value="MFS"/>
    <property type="match status" value="1"/>
</dbReference>
<feature type="transmembrane region" description="Helical" evidence="6">
    <location>
        <begin position="168"/>
        <end position="190"/>
    </location>
</feature>
<dbReference type="Gene3D" id="1.20.1250.20">
    <property type="entry name" value="MFS general substrate transporter like domains"/>
    <property type="match status" value="1"/>
</dbReference>
<dbReference type="InterPro" id="IPR011701">
    <property type="entry name" value="MFS"/>
</dbReference>
<evidence type="ECO:0000313" key="9">
    <source>
        <dbReference type="Proteomes" id="UP000774617"/>
    </source>
</evidence>
<feature type="domain" description="Major facilitator superfamily (MFS) profile" evidence="7">
    <location>
        <begin position="37"/>
        <end position="528"/>
    </location>
</feature>
<evidence type="ECO:0000256" key="1">
    <source>
        <dbReference type="ARBA" id="ARBA00004141"/>
    </source>
</evidence>
<dbReference type="Proteomes" id="UP000774617">
    <property type="component" value="Unassembled WGS sequence"/>
</dbReference>
<feature type="transmembrane region" description="Helical" evidence="6">
    <location>
        <begin position="502"/>
        <end position="523"/>
    </location>
</feature>